<accession>A0A261FTY4</accession>
<dbReference type="SUPFAM" id="SSF48208">
    <property type="entry name" value="Six-hairpin glycosidases"/>
    <property type="match status" value="1"/>
</dbReference>
<organism evidence="1 2">
    <name type="scientific">Bifidobacterium lemurum</name>
    <dbReference type="NCBI Taxonomy" id="1603886"/>
    <lineage>
        <taxon>Bacteria</taxon>
        <taxon>Bacillati</taxon>
        <taxon>Actinomycetota</taxon>
        <taxon>Actinomycetes</taxon>
        <taxon>Bifidobacteriales</taxon>
        <taxon>Bifidobacteriaceae</taxon>
        <taxon>Bifidobacterium</taxon>
    </lineage>
</organism>
<keyword evidence="2" id="KW-1185">Reference proteome</keyword>
<proteinExistence type="predicted"/>
<comment type="caution">
    <text evidence="1">The sequence shown here is derived from an EMBL/GenBank/DDBJ whole genome shotgun (WGS) entry which is preliminary data.</text>
</comment>
<name>A0A261FTY4_9BIFI</name>
<dbReference type="STRING" id="1603886.GCA_001895165_01265"/>
<dbReference type="AlphaFoldDB" id="A0A261FTY4"/>
<dbReference type="Proteomes" id="UP000216352">
    <property type="component" value="Unassembled WGS sequence"/>
</dbReference>
<sequence length="684" mass="75959">MMRLRYSVRPVDGETPRYLSPDMVGLAIDDRCRGGDGGAETPWRHEVTLTNVSDATFQGVVRIDLPVEGDDPRFFLPGFMYGRNRGEAPLATPDRFPRMRDGETRLPASSWWMVRADRLANPCALAVSDGRVRGVSMGAYLVHGADDSLRGHEAGDDGAFAQYSGYTCSLSSDDVDAPTRGIASIGVTLGYENAPWLFVSSANIRPRPGIEDQCLILPAGGRAVVLVDVFDYEASDERAIIPALRTVYRRFHESPRMVGDPRRAVEDLAGAVSRDAWLPDDHMYAGFVFDRPSELGVRLGDGPYWYQKLGSSGWTNGMAAAAPMLASGLRLGDERMRSQALDCIDHIVRYCVNPNNGLPFDAVDDGVWSNHGWWRDRIPEPGHSAYLVGQMLYYVLQSYEYERGLGHAEHADWLDMVGGVVPRLAAQRNSDGEYPFIFSETTGAGLDYGAFAGAWCLAAGAYWAKVGGDMSDLDGLKASERHYHDAYVRHMECYGAPLDTSKAVDSEGVLAYVKATRLLHEITGDDLYLDHLAEALAYESTFRFCWNSPVTVPPLGRVGWSSCGGSVTSTCNPHIHPMSSNIIGDMRYYLDHREDDYVRSRMEDAVRWSCQTYNTFDGEYDYGKVGWMSERFCHSQGLLEERYEDGSIASTWFALMPWAIGAILDGLTGLYWDRCITHGKENQE</sequence>
<gene>
    <name evidence="1" type="ORF">BLEM_0561</name>
</gene>
<dbReference type="RefSeq" id="WP_094725223.1">
    <property type="nucleotide sequence ID" value="NZ_MWWX01000004.1"/>
</dbReference>
<dbReference type="GO" id="GO:0005975">
    <property type="term" value="P:carbohydrate metabolic process"/>
    <property type="evidence" value="ECO:0007669"/>
    <property type="project" value="InterPro"/>
</dbReference>
<reference evidence="1 2" key="1">
    <citation type="journal article" date="2017" name="BMC Genomics">
        <title>Comparative genomic and phylogenomic analyses of the Bifidobacteriaceae family.</title>
        <authorList>
            <person name="Lugli G.A."/>
            <person name="Milani C."/>
            <person name="Turroni F."/>
            <person name="Duranti S."/>
            <person name="Mancabelli L."/>
            <person name="Mangifesta M."/>
            <person name="Ferrario C."/>
            <person name="Modesto M."/>
            <person name="Mattarelli P."/>
            <person name="Jiri K."/>
            <person name="van Sinderen D."/>
            <person name="Ventura M."/>
        </authorList>
    </citation>
    <scope>NUCLEOTIDE SEQUENCE [LARGE SCALE GENOMIC DNA]</scope>
    <source>
        <strain evidence="1 2">DSM 28807</strain>
    </source>
</reference>
<dbReference type="EMBL" id="MWWX01000004">
    <property type="protein sequence ID" value="OZG62644.1"/>
    <property type="molecule type" value="Genomic_DNA"/>
</dbReference>
<evidence type="ECO:0000313" key="2">
    <source>
        <dbReference type="Proteomes" id="UP000216352"/>
    </source>
</evidence>
<evidence type="ECO:0000313" key="1">
    <source>
        <dbReference type="EMBL" id="OZG62644.1"/>
    </source>
</evidence>
<dbReference type="InterPro" id="IPR008928">
    <property type="entry name" value="6-hairpin_glycosidase_sf"/>
</dbReference>
<protein>
    <submittedName>
        <fullName evidence="1">Uncharacterized protein</fullName>
    </submittedName>
</protein>